<accession>A0ABY5PLE5</accession>
<feature type="domain" description="NADH:ubiquinone oxidoreductase 30kDa subunit" evidence="6">
    <location>
        <begin position="35"/>
        <end position="153"/>
    </location>
</feature>
<evidence type="ECO:0000256" key="2">
    <source>
        <dbReference type="ARBA" id="ARBA00022448"/>
    </source>
</evidence>
<reference evidence="8" key="1">
    <citation type="submission" date="2021-11" db="EMBL/GenBank/DDBJ databases">
        <title>Cultivation dependent microbiological survey of springs from the worlds oldest radium mine currently devoted to the extraction of radon-saturated water.</title>
        <authorList>
            <person name="Kapinusova G."/>
            <person name="Smrhova T."/>
            <person name="Strejcek M."/>
            <person name="Suman J."/>
            <person name="Jani K."/>
            <person name="Pajer P."/>
            <person name="Uhlik O."/>
        </authorList>
    </citation>
    <scope>NUCLEOTIDE SEQUENCE [LARGE SCALE GENOMIC DNA]</scope>
    <source>
        <strain evidence="8">J379</strain>
    </source>
</reference>
<evidence type="ECO:0000313" key="8">
    <source>
        <dbReference type="Proteomes" id="UP001058860"/>
    </source>
</evidence>
<dbReference type="InterPro" id="IPR010218">
    <property type="entry name" value="NADH_DH_suC"/>
</dbReference>
<dbReference type="NCBIfam" id="TIGR01961">
    <property type="entry name" value="NuoC_fam"/>
    <property type="match status" value="1"/>
</dbReference>
<keyword evidence="3" id="KW-1003">Cell membrane</keyword>
<organism evidence="7 8">
    <name type="scientific">Svornostia abyssi</name>
    <dbReference type="NCBI Taxonomy" id="2898438"/>
    <lineage>
        <taxon>Bacteria</taxon>
        <taxon>Bacillati</taxon>
        <taxon>Actinomycetota</taxon>
        <taxon>Thermoleophilia</taxon>
        <taxon>Solirubrobacterales</taxon>
        <taxon>Baekduiaceae</taxon>
        <taxon>Svornostia</taxon>
    </lineage>
</organism>
<name>A0ABY5PLE5_9ACTN</name>
<dbReference type="EC" id="7.1.1.-" evidence="3"/>
<dbReference type="Pfam" id="PF00329">
    <property type="entry name" value="Complex1_30kDa"/>
    <property type="match status" value="1"/>
</dbReference>
<evidence type="ECO:0000256" key="4">
    <source>
        <dbReference type="RuleBase" id="RU003456"/>
    </source>
</evidence>
<dbReference type="Proteomes" id="UP001058860">
    <property type="component" value="Chromosome"/>
</dbReference>
<gene>
    <name evidence="3" type="primary">nuoC</name>
    <name evidence="7" type="ORF">LRS13_08080</name>
</gene>
<sequence length="180" mass="19811">MPDATGLELLAGELRDADGDAVLDTVHAHGKGQIVVAPGKIGWVLEQLRGKGYRSLMSVHGVDYYPEEPRLGVHYELLDMKEVDRITVKLRVPTDAATVPSVTPDWPTANHQEREVYDMFGVVFEGHPDLRRILMPEDYEGFPQRRDFPIGGEPVLFTADAATGDDYTIGVDADPNAGVK</sequence>
<dbReference type="PROSITE" id="PS00542">
    <property type="entry name" value="COMPLEX1_30K"/>
    <property type="match status" value="1"/>
</dbReference>
<keyword evidence="3" id="KW-0472">Membrane</keyword>
<dbReference type="HAMAP" id="MF_01357">
    <property type="entry name" value="NDH1_NuoC"/>
    <property type="match status" value="1"/>
</dbReference>
<evidence type="ECO:0000256" key="3">
    <source>
        <dbReference type="HAMAP-Rule" id="MF_01357"/>
    </source>
</evidence>
<dbReference type="PANTHER" id="PTHR10884">
    <property type="entry name" value="NADH DEHYDROGENASE UBIQUINONE IRON-SULFUR PROTEIN 3"/>
    <property type="match status" value="1"/>
</dbReference>
<evidence type="ECO:0000256" key="1">
    <source>
        <dbReference type="ARBA" id="ARBA00007569"/>
    </source>
</evidence>
<dbReference type="PANTHER" id="PTHR10884:SF14">
    <property type="entry name" value="NADH DEHYDROGENASE [UBIQUINONE] IRON-SULFUR PROTEIN 3, MITOCHONDRIAL"/>
    <property type="match status" value="1"/>
</dbReference>
<comment type="subunit">
    <text evidence="3">NDH-1 is composed of 14 different subunits. Subunits NuoB, C, D, E, F, and G constitute the peripheral sector of the complex.</text>
</comment>
<keyword evidence="3 5" id="KW-0874">Quinone</keyword>
<dbReference type="Gene3D" id="3.30.460.80">
    <property type="entry name" value="NADH:ubiquinone oxidoreductase, 30kDa subunit"/>
    <property type="match status" value="1"/>
</dbReference>
<dbReference type="SUPFAM" id="SSF143243">
    <property type="entry name" value="Nqo5-like"/>
    <property type="match status" value="1"/>
</dbReference>
<evidence type="ECO:0000313" key="7">
    <source>
        <dbReference type="EMBL" id="UUY05466.1"/>
    </source>
</evidence>
<comment type="catalytic activity">
    <reaction evidence="3 5">
        <text>a quinone + NADH + 5 H(+)(in) = a quinol + NAD(+) + 4 H(+)(out)</text>
        <dbReference type="Rhea" id="RHEA:57888"/>
        <dbReference type="ChEBI" id="CHEBI:15378"/>
        <dbReference type="ChEBI" id="CHEBI:24646"/>
        <dbReference type="ChEBI" id="CHEBI:57540"/>
        <dbReference type="ChEBI" id="CHEBI:57945"/>
        <dbReference type="ChEBI" id="CHEBI:132124"/>
    </reaction>
</comment>
<comment type="similarity">
    <text evidence="1 3 4">Belongs to the complex I 30 kDa subunit family.</text>
</comment>
<keyword evidence="3 4" id="KW-0520">NAD</keyword>
<proteinExistence type="inferred from homology"/>
<keyword evidence="8" id="KW-1185">Reference proteome</keyword>
<comment type="subcellular location">
    <subcellularLocation>
        <location evidence="3">Cell membrane</location>
        <topology evidence="3">Peripheral membrane protein</topology>
        <orientation evidence="3">Cytoplasmic side</orientation>
    </subcellularLocation>
</comment>
<dbReference type="InterPro" id="IPR037232">
    <property type="entry name" value="NADH_quin_OxRdtase_su_C/D-like"/>
</dbReference>
<dbReference type="RefSeq" id="WP_353865922.1">
    <property type="nucleotide sequence ID" value="NZ_CP088295.1"/>
</dbReference>
<protein>
    <recommendedName>
        <fullName evidence="3">NADH-quinone oxidoreductase subunit C</fullName>
        <ecNumber evidence="3">7.1.1.-</ecNumber>
    </recommendedName>
    <alternativeName>
        <fullName evidence="3">NADH dehydrogenase I subunit C</fullName>
    </alternativeName>
    <alternativeName>
        <fullName evidence="3">NDH-1 subunit C</fullName>
    </alternativeName>
</protein>
<evidence type="ECO:0000256" key="5">
    <source>
        <dbReference type="RuleBase" id="RU003582"/>
    </source>
</evidence>
<dbReference type="InterPro" id="IPR020396">
    <property type="entry name" value="NADH_UbQ_OxRdtase_CS"/>
</dbReference>
<evidence type="ECO:0000259" key="6">
    <source>
        <dbReference type="Pfam" id="PF00329"/>
    </source>
</evidence>
<dbReference type="EMBL" id="CP088295">
    <property type="protein sequence ID" value="UUY05466.1"/>
    <property type="molecule type" value="Genomic_DNA"/>
</dbReference>
<dbReference type="InterPro" id="IPR001268">
    <property type="entry name" value="NADH_UbQ_OxRdtase_30kDa_su"/>
</dbReference>
<keyword evidence="3 4" id="KW-1278">Translocase</keyword>
<comment type="function">
    <text evidence="3">NDH-1 shuttles electrons from NADH, via FMN and iron-sulfur (Fe-S) centers, to quinones in the respiratory chain. The immediate electron acceptor for the enzyme in this species is believed to be a menaquinone. Couples the redox reaction to proton translocation (for every two electrons transferred, four hydrogen ions are translocated across the cytoplasmic membrane), and thus conserves the redox energy in a proton gradient.</text>
</comment>
<keyword evidence="2 3" id="KW-0813">Transport</keyword>